<keyword evidence="3" id="KW-1185">Reference proteome</keyword>
<dbReference type="RefSeq" id="WP_097009374.1">
    <property type="nucleotide sequence ID" value="NZ_OBEJ01000003.1"/>
</dbReference>
<dbReference type="AlphaFoldDB" id="A0A285P0U3"/>
<name>A0A285P0U3_NATPI</name>
<feature type="transmembrane region" description="Helical" evidence="1">
    <location>
        <begin position="120"/>
        <end position="139"/>
    </location>
</feature>
<feature type="transmembrane region" description="Helical" evidence="1">
    <location>
        <begin position="63"/>
        <end position="84"/>
    </location>
</feature>
<dbReference type="Proteomes" id="UP000219453">
    <property type="component" value="Unassembled WGS sequence"/>
</dbReference>
<reference evidence="2 3" key="1">
    <citation type="submission" date="2017-09" db="EMBL/GenBank/DDBJ databases">
        <authorList>
            <person name="Ehlers B."/>
            <person name="Leendertz F.H."/>
        </authorList>
    </citation>
    <scope>NUCLEOTIDE SEQUENCE [LARGE SCALE GENOMIC DNA]</scope>
    <source>
        <strain evidence="2 3">DSM 27208</strain>
    </source>
</reference>
<organism evidence="2 3">
    <name type="scientific">Natronoarchaeum philippinense</name>
    <dbReference type="NCBI Taxonomy" id="558529"/>
    <lineage>
        <taxon>Archaea</taxon>
        <taxon>Methanobacteriati</taxon>
        <taxon>Methanobacteriota</taxon>
        <taxon>Stenosarchaea group</taxon>
        <taxon>Halobacteria</taxon>
        <taxon>Halobacteriales</taxon>
        <taxon>Natronoarchaeaceae</taxon>
    </lineage>
</organism>
<keyword evidence="1" id="KW-1133">Transmembrane helix</keyword>
<keyword evidence="1" id="KW-0472">Membrane</keyword>
<feature type="transmembrane region" description="Helical" evidence="1">
    <location>
        <begin position="145"/>
        <end position="167"/>
    </location>
</feature>
<feature type="transmembrane region" description="Helical" evidence="1">
    <location>
        <begin position="90"/>
        <end position="108"/>
    </location>
</feature>
<evidence type="ECO:0000313" key="3">
    <source>
        <dbReference type="Proteomes" id="UP000219453"/>
    </source>
</evidence>
<protein>
    <submittedName>
        <fullName evidence="2">Uncharacterized protein</fullName>
    </submittedName>
</protein>
<evidence type="ECO:0000256" key="1">
    <source>
        <dbReference type="SAM" id="Phobius"/>
    </source>
</evidence>
<dbReference type="EMBL" id="OBEJ01000003">
    <property type="protein sequence ID" value="SNZ15349.1"/>
    <property type="molecule type" value="Genomic_DNA"/>
</dbReference>
<accession>A0A285P0U3</accession>
<evidence type="ECO:0000313" key="2">
    <source>
        <dbReference type="EMBL" id="SNZ15349.1"/>
    </source>
</evidence>
<feature type="transmembrane region" description="Helical" evidence="1">
    <location>
        <begin position="34"/>
        <end position="51"/>
    </location>
</feature>
<gene>
    <name evidence="2" type="ORF">SAMN06269185_2464</name>
</gene>
<keyword evidence="1" id="KW-0812">Transmembrane</keyword>
<sequence length="169" mass="17752">MFRRAREFGPSLLVPLAWMFVAAAQVGVVADRTIFIALVVMSVLLAGFAVTGRPDMRSGTLLVWWRVIALGTVVTLSGVVGFLLDPDSGVLLTVALVGWMVLPAIGFVDTGRRVTEGTWVYTGGAIGSMLGTVLYLGGLVASTEWALLAGLVLVGIGQTAGILDATIRY</sequence>
<proteinExistence type="predicted"/>